<reference evidence="3" key="1">
    <citation type="submission" date="2016-11" db="UniProtKB">
        <authorList>
            <consortium name="WormBaseParasite"/>
        </authorList>
    </citation>
    <scope>IDENTIFICATION</scope>
</reference>
<name>A0A1I8BXT6_MELHA</name>
<dbReference type="WBParaSite" id="MhA1_Contig732.frz3.gene12">
    <property type="protein sequence ID" value="MhA1_Contig732.frz3.gene12"/>
    <property type="gene ID" value="MhA1_Contig732.frz3.gene12"/>
</dbReference>
<proteinExistence type="predicted"/>
<organism evidence="2 3">
    <name type="scientific">Meloidogyne hapla</name>
    <name type="common">Root-knot nematode worm</name>
    <dbReference type="NCBI Taxonomy" id="6305"/>
    <lineage>
        <taxon>Eukaryota</taxon>
        <taxon>Metazoa</taxon>
        <taxon>Ecdysozoa</taxon>
        <taxon>Nematoda</taxon>
        <taxon>Chromadorea</taxon>
        <taxon>Rhabditida</taxon>
        <taxon>Tylenchina</taxon>
        <taxon>Tylenchomorpha</taxon>
        <taxon>Tylenchoidea</taxon>
        <taxon>Meloidogynidae</taxon>
        <taxon>Meloidogyninae</taxon>
        <taxon>Meloidogyne</taxon>
    </lineage>
</organism>
<dbReference type="AlphaFoldDB" id="A0A1I8BXT6"/>
<feature type="region of interest" description="Disordered" evidence="1">
    <location>
        <begin position="1"/>
        <end position="27"/>
    </location>
</feature>
<accession>A0A1I8BXT6</accession>
<keyword evidence="2" id="KW-1185">Reference proteome</keyword>
<evidence type="ECO:0000256" key="1">
    <source>
        <dbReference type="SAM" id="MobiDB-lite"/>
    </source>
</evidence>
<evidence type="ECO:0000313" key="3">
    <source>
        <dbReference type="WBParaSite" id="MhA1_Contig732.frz3.gene12"/>
    </source>
</evidence>
<sequence length="113" mass="12586">MHHKGSSRHGQQMQGGESSRTGGEDNNIDQLISELIELLDPLLDEYASKHDRTQIDILKQSYMEALTGSTDNIQDINENLDAALTYGGQIQNILENPDQYHGQDLNALVSSYI</sequence>
<dbReference type="Proteomes" id="UP000095281">
    <property type="component" value="Unplaced"/>
</dbReference>
<evidence type="ECO:0000313" key="2">
    <source>
        <dbReference type="Proteomes" id="UP000095281"/>
    </source>
</evidence>
<protein>
    <submittedName>
        <fullName evidence="3">GAT domain-containing protein</fullName>
    </submittedName>
</protein>
<feature type="compositionally biased region" description="Polar residues" evidence="1">
    <location>
        <begin position="8"/>
        <end position="21"/>
    </location>
</feature>